<reference evidence="2 3" key="1">
    <citation type="submission" date="2019-06" db="EMBL/GenBank/DDBJ databases">
        <title>YIM 131921 draft genome.</title>
        <authorList>
            <person name="Jiang L."/>
        </authorList>
    </citation>
    <scope>NUCLEOTIDE SEQUENCE [LARGE SCALE GENOMIC DNA]</scope>
    <source>
        <strain evidence="2 3">YIM 131921</strain>
    </source>
</reference>
<dbReference type="RefSeq" id="WP_139077246.1">
    <property type="nucleotide sequence ID" value="NZ_VDFU01000014.1"/>
</dbReference>
<sequence length="159" mass="17176">MPNAALILGAAVWEGRRPSPTLRRRTLHAAALWQRGEVSWLIPCGGLGRHPPTEAESMRALLLEAGVPAAAIRLEDRSTSTHENIALALPILRNLGVATAVIVTDATHAPRARLIARGLGLRATTSSPPLWGGHLPSVIRQALREVPATAVAIWRLWRR</sequence>
<proteinExistence type="predicted"/>
<evidence type="ECO:0000313" key="3">
    <source>
        <dbReference type="Proteomes" id="UP000305887"/>
    </source>
</evidence>
<evidence type="ECO:0000313" key="2">
    <source>
        <dbReference type="EMBL" id="TNC48979.1"/>
    </source>
</evidence>
<dbReference type="CDD" id="cd06259">
    <property type="entry name" value="YdcF-like"/>
    <property type="match status" value="1"/>
</dbReference>
<dbReference type="Gene3D" id="3.40.50.620">
    <property type="entry name" value="HUPs"/>
    <property type="match status" value="1"/>
</dbReference>
<comment type="caution">
    <text evidence="2">The sequence shown here is derived from an EMBL/GenBank/DDBJ whole genome shotgun (WGS) entry which is preliminary data.</text>
</comment>
<dbReference type="PANTHER" id="PTHR30336:SF20">
    <property type="entry name" value="DUF218 DOMAIN-CONTAINING PROTEIN"/>
    <property type="match status" value="1"/>
</dbReference>
<name>A0A5C4MW76_9RHOB</name>
<dbReference type="Proteomes" id="UP000305887">
    <property type="component" value="Unassembled WGS sequence"/>
</dbReference>
<dbReference type="GO" id="GO:0005886">
    <property type="term" value="C:plasma membrane"/>
    <property type="evidence" value="ECO:0007669"/>
    <property type="project" value="TreeGrafter"/>
</dbReference>
<gene>
    <name evidence="2" type="ORF">FHG66_12485</name>
</gene>
<organism evidence="2 3">
    <name type="scientific">Rubellimicrobium rubrum</name>
    <dbReference type="NCBI Taxonomy" id="2585369"/>
    <lineage>
        <taxon>Bacteria</taxon>
        <taxon>Pseudomonadati</taxon>
        <taxon>Pseudomonadota</taxon>
        <taxon>Alphaproteobacteria</taxon>
        <taxon>Rhodobacterales</taxon>
        <taxon>Roseobacteraceae</taxon>
        <taxon>Rubellimicrobium</taxon>
    </lineage>
</organism>
<evidence type="ECO:0000259" key="1">
    <source>
        <dbReference type="Pfam" id="PF02698"/>
    </source>
</evidence>
<keyword evidence="3" id="KW-1185">Reference proteome</keyword>
<feature type="domain" description="DUF218" evidence="1">
    <location>
        <begin position="4"/>
        <end position="129"/>
    </location>
</feature>
<dbReference type="OrthoDB" id="9809813at2"/>
<dbReference type="InterPro" id="IPR003848">
    <property type="entry name" value="DUF218"/>
</dbReference>
<accession>A0A5C4MW76</accession>
<protein>
    <submittedName>
        <fullName evidence="2">YdcF family protein</fullName>
    </submittedName>
</protein>
<dbReference type="InterPro" id="IPR051599">
    <property type="entry name" value="Cell_Envelope_Assoc"/>
</dbReference>
<dbReference type="InterPro" id="IPR014729">
    <property type="entry name" value="Rossmann-like_a/b/a_fold"/>
</dbReference>
<dbReference type="AlphaFoldDB" id="A0A5C4MW76"/>
<dbReference type="EMBL" id="VDFU01000014">
    <property type="protein sequence ID" value="TNC48979.1"/>
    <property type="molecule type" value="Genomic_DNA"/>
</dbReference>
<dbReference type="PANTHER" id="PTHR30336">
    <property type="entry name" value="INNER MEMBRANE PROTEIN, PROBABLE PERMEASE"/>
    <property type="match status" value="1"/>
</dbReference>
<dbReference type="Pfam" id="PF02698">
    <property type="entry name" value="DUF218"/>
    <property type="match status" value="1"/>
</dbReference>